<evidence type="ECO:0000313" key="9">
    <source>
        <dbReference type="EMBL" id="GLK55609.1"/>
    </source>
</evidence>
<dbReference type="GO" id="GO:0016020">
    <property type="term" value="C:membrane"/>
    <property type="evidence" value="ECO:0007669"/>
    <property type="project" value="UniProtKB-SubCell"/>
</dbReference>
<reference evidence="10 11" key="2">
    <citation type="submission" date="2021-01" db="EMBL/GenBank/DDBJ databases">
        <title>Genomic Encyclopedia of Type Strains, Phase IV (KMG-IV): sequencing the most valuable type-strain genomes for metagenomic binning, comparative biology and taxonomic classification.</title>
        <authorList>
            <person name="Goeker M."/>
        </authorList>
    </citation>
    <scope>NUCLEOTIDE SEQUENCE [LARGE SCALE GENOMIC DNA]</scope>
    <source>
        <strain evidence="10 11">DSM 6130</strain>
    </source>
</reference>
<feature type="domain" description="J" evidence="8">
    <location>
        <begin position="120"/>
        <end position="174"/>
    </location>
</feature>
<dbReference type="PANTHER" id="PTHR12763">
    <property type="match status" value="1"/>
</dbReference>
<evidence type="ECO:0000256" key="1">
    <source>
        <dbReference type="ARBA" id="ARBA00004167"/>
    </source>
</evidence>
<dbReference type="Proteomes" id="UP001143400">
    <property type="component" value="Unassembled WGS sequence"/>
</dbReference>
<name>A0A9W6IU40_9HYPH</name>
<dbReference type="AlphaFoldDB" id="A0A9W6IU40"/>
<evidence type="ECO:0000256" key="5">
    <source>
        <dbReference type="ARBA" id="ARBA00038105"/>
    </source>
</evidence>
<dbReference type="CDD" id="cd06257">
    <property type="entry name" value="DnaJ"/>
    <property type="match status" value="1"/>
</dbReference>
<dbReference type="Proteomes" id="UP000758856">
    <property type="component" value="Unassembled WGS sequence"/>
</dbReference>
<evidence type="ECO:0000313" key="10">
    <source>
        <dbReference type="EMBL" id="MBM7850316.1"/>
    </source>
</evidence>
<evidence type="ECO:0000256" key="3">
    <source>
        <dbReference type="ARBA" id="ARBA00022989"/>
    </source>
</evidence>
<comment type="similarity">
    <text evidence="5">Belongs to the TIM14 family.</text>
</comment>
<dbReference type="InterPro" id="IPR036869">
    <property type="entry name" value="J_dom_sf"/>
</dbReference>
<dbReference type="Pfam" id="PF00226">
    <property type="entry name" value="DnaJ"/>
    <property type="match status" value="1"/>
</dbReference>
<feature type="transmembrane region" description="Helical" evidence="7">
    <location>
        <begin position="39"/>
        <end position="72"/>
    </location>
</feature>
<feature type="region of interest" description="Disordered" evidence="6">
    <location>
        <begin position="78"/>
        <end position="112"/>
    </location>
</feature>
<dbReference type="Gene3D" id="1.10.287.110">
    <property type="entry name" value="DnaJ domain"/>
    <property type="match status" value="1"/>
</dbReference>
<dbReference type="PROSITE" id="PS50076">
    <property type="entry name" value="DNAJ_2"/>
    <property type="match status" value="1"/>
</dbReference>
<sequence>MIWVLVGAMALAALVALGRLFVAADVQRLRKTLRFLAGAAWAIGFAMTVSGKPVLGLTLLGLGAVGLGAVALPGARRRSAASEGDRHRGAAGGSEGAQRDADGRRGGGGFRRSGVMTEQEAYQILGLQPGARAEEIVRAHRALMKKIHPDQGGTTELAARVNAAKDMLMGPRHR</sequence>
<accession>A0A9W6IU40</accession>
<organism evidence="9 12">
    <name type="scientific">Methylopila capsulata</name>
    <dbReference type="NCBI Taxonomy" id="61654"/>
    <lineage>
        <taxon>Bacteria</taxon>
        <taxon>Pseudomonadati</taxon>
        <taxon>Pseudomonadota</taxon>
        <taxon>Alphaproteobacteria</taxon>
        <taxon>Hyphomicrobiales</taxon>
        <taxon>Methylopilaceae</taxon>
        <taxon>Methylopila</taxon>
    </lineage>
</organism>
<dbReference type="EMBL" id="JAFBCY010000001">
    <property type="protein sequence ID" value="MBM7850316.1"/>
    <property type="molecule type" value="Genomic_DNA"/>
</dbReference>
<gene>
    <name evidence="9" type="ORF">GCM10008170_16280</name>
    <name evidence="10" type="ORF">JOD31_000528</name>
</gene>
<dbReference type="SUPFAM" id="SSF46565">
    <property type="entry name" value="Chaperone J-domain"/>
    <property type="match status" value="1"/>
</dbReference>
<keyword evidence="2 7" id="KW-0812">Transmembrane</keyword>
<comment type="subcellular location">
    <subcellularLocation>
        <location evidence="1">Membrane</location>
        <topology evidence="1">Single-pass membrane protein</topology>
    </subcellularLocation>
</comment>
<evidence type="ECO:0000259" key="8">
    <source>
        <dbReference type="PROSITE" id="PS50076"/>
    </source>
</evidence>
<dbReference type="PANTHER" id="PTHR12763:SF28">
    <property type="entry name" value="GEO10507P1-RELATED"/>
    <property type="match status" value="1"/>
</dbReference>
<dbReference type="SMART" id="SM00271">
    <property type="entry name" value="DnaJ"/>
    <property type="match status" value="1"/>
</dbReference>
<proteinExistence type="inferred from homology"/>
<dbReference type="EMBL" id="BSFF01000002">
    <property type="protein sequence ID" value="GLK55609.1"/>
    <property type="molecule type" value="Genomic_DNA"/>
</dbReference>
<evidence type="ECO:0000256" key="2">
    <source>
        <dbReference type="ARBA" id="ARBA00022692"/>
    </source>
</evidence>
<dbReference type="InterPro" id="IPR001623">
    <property type="entry name" value="DnaJ_domain"/>
</dbReference>
<reference evidence="9" key="3">
    <citation type="submission" date="2023-01" db="EMBL/GenBank/DDBJ databases">
        <authorList>
            <person name="Sun Q."/>
            <person name="Evtushenko L."/>
        </authorList>
    </citation>
    <scope>NUCLEOTIDE SEQUENCE</scope>
    <source>
        <strain evidence="9">VKM B-1606</strain>
    </source>
</reference>
<evidence type="ECO:0000313" key="11">
    <source>
        <dbReference type="Proteomes" id="UP000758856"/>
    </source>
</evidence>
<keyword evidence="3 7" id="KW-1133">Transmembrane helix</keyword>
<dbReference type="RefSeq" id="WP_024816294.1">
    <property type="nucleotide sequence ID" value="NZ_BSFF01000002.1"/>
</dbReference>
<keyword evidence="4 7" id="KW-0472">Membrane</keyword>
<evidence type="ECO:0000256" key="7">
    <source>
        <dbReference type="SAM" id="Phobius"/>
    </source>
</evidence>
<evidence type="ECO:0000313" key="12">
    <source>
        <dbReference type="Proteomes" id="UP001143400"/>
    </source>
</evidence>
<reference evidence="9" key="1">
    <citation type="journal article" date="2014" name="Int. J. Syst. Evol. Microbiol.">
        <title>Complete genome sequence of Corynebacterium casei LMG S-19264T (=DSM 44701T), isolated from a smear-ripened cheese.</title>
        <authorList>
            <consortium name="US DOE Joint Genome Institute (JGI-PGF)"/>
            <person name="Walter F."/>
            <person name="Albersmeier A."/>
            <person name="Kalinowski J."/>
            <person name="Ruckert C."/>
        </authorList>
    </citation>
    <scope>NUCLEOTIDE SEQUENCE</scope>
    <source>
        <strain evidence="9">VKM B-1606</strain>
    </source>
</reference>
<comment type="caution">
    <text evidence="9">The sequence shown here is derived from an EMBL/GenBank/DDBJ whole genome shotgun (WGS) entry which is preliminary data.</text>
</comment>
<evidence type="ECO:0000256" key="6">
    <source>
        <dbReference type="SAM" id="MobiDB-lite"/>
    </source>
</evidence>
<keyword evidence="11" id="KW-1185">Reference proteome</keyword>
<protein>
    <recommendedName>
        <fullName evidence="8">J domain-containing protein</fullName>
    </recommendedName>
</protein>
<evidence type="ECO:0000256" key="4">
    <source>
        <dbReference type="ARBA" id="ARBA00023136"/>
    </source>
</evidence>